<evidence type="ECO:0000313" key="2">
    <source>
        <dbReference type="EMBL" id="CAK58209.1"/>
    </source>
</evidence>
<gene>
    <name evidence="2" type="ORF">GSPATT00029245001</name>
</gene>
<name>A0BI42_PARTE</name>
<feature type="compositionally biased region" description="Polar residues" evidence="1">
    <location>
        <begin position="21"/>
        <end position="37"/>
    </location>
</feature>
<dbReference type="KEGG" id="ptm:GSPATT00029245001"/>
<organism evidence="2 3">
    <name type="scientific">Paramecium tetraurelia</name>
    <dbReference type="NCBI Taxonomy" id="5888"/>
    <lineage>
        <taxon>Eukaryota</taxon>
        <taxon>Sar</taxon>
        <taxon>Alveolata</taxon>
        <taxon>Ciliophora</taxon>
        <taxon>Intramacronucleata</taxon>
        <taxon>Oligohymenophorea</taxon>
        <taxon>Peniculida</taxon>
        <taxon>Parameciidae</taxon>
        <taxon>Paramecium</taxon>
    </lineage>
</organism>
<protein>
    <submittedName>
        <fullName evidence="2">Uncharacterized protein</fullName>
    </submittedName>
</protein>
<dbReference type="RefSeq" id="XP_001425607.1">
    <property type="nucleotide sequence ID" value="XM_001425570.2"/>
</dbReference>
<evidence type="ECO:0000313" key="3">
    <source>
        <dbReference type="Proteomes" id="UP000000600"/>
    </source>
</evidence>
<sequence>MNNIQGYGLDKPSVRLHQAPGGNSSISFGDYTPQQQAPKPLGRKQVNQPPVQQQQQSDVKTSVKVRNPPGGRSQIQFG</sequence>
<dbReference type="Proteomes" id="UP000000600">
    <property type="component" value="Unassembled WGS sequence"/>
</dbReference>
<feature type="region of interest" description="Disordered" evidence="1">
    <location>
        <begin position="1"/>
        <end position="78"/>
    </location>
</feature>
<dbReference type="InParanoid" id="A0BI42"/>
<dbReference type="eggNOG" id="ENOG502SBYJ">
    <property type="taxonomic scope" value="Eukaryota"/>
</dbReference>
<dbReference type="AlphaFoldDB" id="A0BI42"/>
<feature type="compositionally biased region" description="Low complexity" evidence="1">
    <location>
        <begin position="45"/>
        <end position="56"/>
    </location>
</feature>
<proteinExistence type="predicted"/>
<reference evidence="2 3" key="1">
    <citation type="journal article" date="2006" name="Nature">
        <title>Global trends of whole-genome duplications revealed by the ciliate Paramecium tetraurelia.</title>
        <authorList>
            <consortium name="Genoscope"/>
            <person name="Aury J.-M."/>
            <person name="Jaillon O."/>
            <person name="Duret L."/>
            <person name="Noel B."/>
            <person name="Jubin C."/>
            <person name="Porcel B.M."/>
            <person name="Segurens B."/>
            <person name="Daubin V."/>
            <person name="Anthouard V."/>
            <person name="Aiach N."/>
            <person name="Arnaiz O."/>
            <person name="Billaut A."/>
            <person name="Beisson J."/>
            <person name="Blanc I."/>
            <person name="Bouhouche K."/>
            <person name="Camara F."/>
            <person name="Duharcourt S."/>
            <person name="Guigo R."/>
            <person name="Gogendeau D."/>
            <person name="Katinka M."/>
            <person name="Keller A.-M."/>
            <person name="Kissmehl R."/>
            <person name="Klotz C."/>
            <person name="Koll F."/>
            <person name="Le Moue A."/>
            <person name="Lepere C."/>
            <person name="Malinsky S."/>
            <person name="Nowacki M."/>
            <person name="Nowak J.K."/>
            <person name="Plattner H."/>
            <person name="Poulain J."/>
            <person name="Ruiz F."/>
            <person name="Serrano V."/>
            <person name="Zagulski M."/>
            <person name="Dessen P."/>
            <person name="Betermier M."/>
            <person name="Weissenbach J."/>
            <person name="Scarpelli C."/>
            <person name="Schachter V."/>
            <person name="Sperling L."/>
            <person name="Meyer E."/>
            <person name="Cohen J."/>
            <person name="Wincker P."/>
        </authorList>
    </citation>
    <scope>NUCLEOTIDE SEQUENCE [LARGE SCALE GENOMIC DNA]</scope>
    <source>
        <strain evidence="2 3">Stock d4-2</strain>
    </source>
</reference>
<dbReference type="GeneID" id="5011391"/>
<dbReference type="OrthoDB" id="10258955at2759"/>
<dbReference type="EMBL" id="CT867996">
    <property type="protein sequence ID" value="CAK58209.1"/>
    <property type="molecule type" value="Genomic_DNA"/>
</dbReference>
<evidence type="ECO:0000256" key="1">
    <source>
        <dbReference type="SAM" id="MobiDB-lite"/>
    </source>
</evidence>
<keyword evidence="3" id="KW-1185">Reference proteome</keyword>
<dbReference type="HOGENOM" id="CLU_161012_0_0_1"/>
<accession>A0BI42</accession>